<dbReference type="InterPro" id="IPR029063">
    <property type="entry name" value="SAM-dependent_MTases_sf"/>
</dbReference>
<dbReference type="Pfam" id="PF03705">
    <property type="entry name" value="CheR_N"/>
    <property type="match status" value="1"/>
</dbReference>
<reference evidence="7" key="1">
    <citation type="journal article" date="2014" name="Int. J. Syst. Evol. Microbiol.">
        <title>Complete genome sequence of Corynebacterium casei LMG S-19264T (=DSM 44701T), isolated from a smear-ripened cheese.</title>
        <authorList>
            <consortium name="US DOE Joint Genome Institute (JGI-PGF)"/>
            <person name="Walter F."/>
            <person name="Albersmeier A."/>
            <person name="Kalinowski J."/>
            <person name="Ruckert C."/>
        </authorList>
    </citation>
    <scope>NUCLEOTIDE SEQUENCE</scope>
    <source>
        <strain evidence="7">VKM B-1606</strain>
    </source>
</reference>
<dbReference type="Proteomes" id="UP001143400">
    <property type="component" value="Unassembled WGS sequence"/>
</dbReference>
<feature type="domain" description="CheR-type methyltransferase" evidence="6">
    <location>
        <begin position="1"/>
        <end position="266"/>
    </location>
</feature>
<keyword evidence="3 7" id="KW-0489">Methyltransferase</keyword>
<evidence type="ECO:0000259" key="6">
    <source>
        <dbReference type="PROSITE" id="PS50123"/>
    </source>
</evidence>
<organism evidence="7 10">
    <name type="scientific">Methylopila capsulata</name>
    <dbReference type="NCBI Taxonomy" id="61654"/>
    <lineage>
        <taxon>Bacteria</taxon>
        <taxon>Pseudomonadati</taxon>
        <taxon>Pseudomonadota</taxon>
        <taxon>Alphaproteobacteria</taxon>
        <taxon>Hyphomicrobiales</taxon>
        <taxon>Methylopilaceae</taxon>
        <taxon>Methylopila</taxon>
    </lineage>
</organism>
<dbReference type="GO" id="GO:0032259">
    <property type="term" value="P:methylation"/>
    <property type="evidence" value="ECO:0007669"/>
    <property type="project" value="UniProtKB-KW"/>
</dbReference>
<dbReference type="Gene3D" id="3.40.50.150">
    <property type="entry name" value="Vaccinia Virus protein VP39"/>
    <property type="match status" value="1"/>
</dbReference>
<comment type="catalytic activity">
    <reaction evidence="1">
        <text>L-glutamyl-[protein] + S-adenosyl-L-methionine = [protein]-L-glutamate 5-O-methyl ester + S-adenosyl-L-homocysteine</text>
        <dbReference type="Rhea" id="RHEA:24452"/>
        <dbReference type="Rhea" id="RHEA-COMP:10208"/>
        <dbReference type="Rhea" id="RHEA-COMP:10311"/>
        <dbReference type="ChEBI" id="CHEBI:29973"/>
        <dbReference type="ChEBI" id="CHEBI:57856"/>
        <dbReference type="ChEBI" id="CHEBI:59789"/>
        <dbReference type="ChEBI" id="CHEBI:82795"/>
        <dbReference type="EC" id="2.1.1.80"/>
    </reaction>
</comment>
<evidence type="ECO:0000313" key="10">
    <source>
        <dbReference type="Proteomes" id="UP001143400"/>
    </source>
</evidence>
<evidence type="ECO:0000313" key="7">
    <source>
        <dbReference type="EMBL" id="GLK56087.1"/>
    </source>
</evidence>
<accession>A0A9W6IT71</accession>
<gene>
    <name evidence="7" type="primary">cheR1</name>
    <name evidence="7" type="ORF">GCM10008170_21060</name>
    <name evidence="8" type="ORF">JOD31_001005</name>
</gene>
<evidence type="ECO:0000256" key="4">
    <source>
        <dbReference type="ARBA" id="ARBA00022679"/>
    </source>
</evidence>
<comment type="caution">
    <text evidence="7">The sequence shown here is derived from an EMBL/GenBank/DDBJ whole genome shotgun (WGS) entry which is preliminary data.</text>
</comment>
<dbReference type="InterPro" id="IPR036804">
    <property type="entry name" value="CheR_N_sf"/>
</dbReference>
<dbReference type="SUPFAM" id="SSF53335">
    <property type="entry name" value="S-adenosyl-L-methionine-dependent methyltransferases"/>
    <property type="match status" value="1"/>
</dbReference>
<dbReference type="EMBL" id="JAFBCY010000001">
    <property type="protein sequence ID" value="MBM7850793.1"/>
    <property type="molecule type" value="Genomic_DNA"/>
</dbReference>
<keyword evidence="9" id="KW-1185">Reference proteome</keyword>
<evidence type="ECO:0000256" key="2">
    <source>
        <dbReference type="ARBA" id="ARBA00012534"/>
    </source>
</evidence>
<proteinExistence type="predicted"/>
<evidence type="ECO:0000256" key="3">
    <source>
        <dbReference type="ARBA" id="ARBA00022603"/>
    </source>
</evidence>
<name>A0A9W6IT71_9HYPH</name>
<dbReference type="InterPro" id="IPR022642">
    <property type="entry name" value="CheR_C"/>
</dbReference>
<evidence type="ECO:0000256" key="1">
    <source>
        <dbReference type="ARBA" id="ARBA00001541"/>
    </source>
</evidence>
<dbReference type="PANTHER" id="PTHR24422:SF21">
    <property type="entry name" value="CHEMOTAXIS PROTEIN METHYLTRANSFERASE 1"/>
    <property type="match status" value="1"/>
</dbReference>
<protein>
    <recommendedName>
        <fullName evidence="2">protein-glutamate O-methyltransferase</fullName>
        <ecNumber evidence="2">2.1.1.80</ecNumber>
    </recommendedName>
</protein>
<dbReference type="SMART" id="SM00138">
    <property type="entry name" value="MeTrc"/>
    <property type="match status" value="1"/>
</dbReference>
<reference evidence="8 9" key="2">
    <citation type="submission" date="2021-01" db="EMBL/GenBank/DDBJ databases">
        <title>Genomic Encyclopedia of Type Strains, Phase IV (KMG-IV): sequencing the most valuable type-strain genomes for metagenomic binning, comparative biology and taxonomic classification.</title>
        <authorList>
            <person name="Goeker M."/>
        </authorList>
    </citation>
    <scope>NUCLEOTIDE SEQUENCE [LARGE SCALE GENOMIC DNA]</scope>
    <source>
        <strain evidence="8 9">DSM 6130</strain>
    </source>
</reference>
<dbReference type="InterPro" id="IPR050903">
    <property type="entry name" value="Bact_Chemotaxis_MeTrfase"/>
</dbReference>
<dbReference type="Pfam" id="PF01739">
    <property type="entry name" value="CheR"/>
    <property type="match status" value="1"/>
</dbReference>
<sequence length="308" mass="33719">MTPADLSFLARFLKERSGLIIGEDKRYLVDSRLGPVARKAGIASIGELIGKLMRGGDTALAQSVVEAMTTNESFFFRDGTPFTQFTDVVLPQLIAARAIQRKIRIWCAACSTGQEPYSLAMLLEQKAALLAGWTVEIVATDLASDVLERARNGLFTQFEVQRGLPVRMLVEHFTQEGDQWRISPKLRNRVQFRTLNLLRDFSPMGAFDVVFCRNVLIYFDEATKGDVVRRIAKQMPADGYLVLGAAETVMGATAPVRSHPNHRGLFMRTDAPAPAAARPALGTGAAHGATLATPPATSLQSKIAAFRR</sequence>
<reference evidence="7" key="3">
    <citation type="submission" date="2023-01" db="EMBL/GenBank/DDBJ databases">
        <authorList>
            <person name="Sun Q."/>
            <person name="Evtushenko L."/>
        </authorList>
    </citation>
    <scope>NUCLEOTIDE SEQUENCE</scope>
    <source>
        <strain evidence="7">VKM B-1606</strain>
    </source>
</reference>
<dbReference type="PROSITE" id="PS50123">
    <property type="entry name" value="CHER"/>
    <property type="match status" value="1"/>
</dbReference>
<dbReference type="AlphaFoldDB" id="A0A9W6IT71"/>
<evidence type="ECO:0000256" key="5">
    <source>
        <dbReference type="ARBA" id="ARBA00022691"/>
    </source>
</evidence>
<dbReference type="PANTHER" id="PTHR24422">
    <property type="entry name" value="CHEMOTAXIS PROTEIN METHYLTRANSFERASE"/>
    <property type="match status" value="1"/>
</dbReference>
<dbReference type="EC" id="2.1.1.80" evidence="2"/>
<keyword evidence="5" id="KW-0949">S-adenosyl-L-methionine</keyword>
<evidence type="ECO:0000313" key="9">
    <source>
        <dbReference type="Proteomes" id="UP000758856"/>
    </source>
</evidence>
<dbReference type="PRINTS" id="PR00996">
    <property type="entry name" value="CHERMTFRASE"/>
</dbReference>
<dbReference type="SUPFAM" id="SSF47757">
    <property type="entry name" value="Chemotaxis receptor methyltransferase CheR, N-terminal domain"/>
    <property type="match status" value="1"/>
</dbReference>
<dbReference type="Gene3D" id="1.10.155.10">
    <property type="entry name" value="Chemotaxis receptor methyltransferase CheR, N-terminal domain"/>
    <property type="match status" value="1"/>
</dbReference>
<dbReference type="InterPro" id="IPR000780">
    <property type="entry name" value="CheR_MeTrfase"/>
</dbReference>
<dbReference type="GO" id="GO:0008983">
    <property type="term" value="F:protein-glutamate O-methyltransferase activity"/>
    <property type="evidence" value="ECO:0007669"/>
    <property type="project" value="UniProtKB-EC"/>
</dbReference>
<dbReference type="InterPro" id="IPR022641">
    <property type="entry name" value="CheR_N"/>
</dbReference>
<dbReference type="EMBL" id="BSFF01000002">
    <property type="protein sequence ID" value="GLK56087.1"/>
    <property type="molecule type" value="Genomic_DNA"/>
</dbReference>
<keyword evidence="4 8" id="KW-0808">Transferase</keyword>
<dbReference type="RefSeq" id="WP_204949173.1">
    <property type="nucleotide sequence ID" value="NZ_BSFF01000002.1"/>
</dbReference>
<dbReference type="Proteomes" id="UP000758856">
    <property type="component" value="Unassembled WGS sequence"/>
</dbReference>
<evidence type="ECO:0000313" key="8">
    <source>
        <dbReference type="EMBL" id="MBM7850793.1"/>
    </source>
</evidence>